<dbReference type="Proteomes" id="UP000618579">
    <property type="component" value="Unassembled WGS sequence"/>
</dbReference>
<dbReference type="EMBL" id="WHNZ01000083">
    <property type="protein sequence ID" value="NOV04458.1"/>
    <property type="molecule type" value="Genomic_DNA"/>
</dbReference>
<feature type="region of interest" description="Disordered" evidence="1">
    <location>
        <begin position="41"/>
        <end position="77"/>
    </location>
</feature>
<evidence type="ECO:0000259" key="2">
    <source>
        <dbReference type="Pfam" id="PF13200"/>
    </source>
</evidence>
<dbReference type="PROSITE" id="PS51257">
    <property type="entry name" value="PROKAR_LIPOPROTEIN"/>
    <property type="match status" value="1"/>
</dbReference>
<evidence type="ECO:0000313" key="4">
    <source>
        <dbReference type="Proteomes" id="UP000618579"/>
    </source>
</evidence>
<comment type="caution">
    <text evidence="3">The sequence shown here is derived from an EMBL/GenBank/DDBJ whole genome shotgun (WGS) entry which is preliminary data.</text>
</comment>
<dbReference type="Gene3D" id="3.20.20.80">
    <property type="entry name" value="Glycosidases"/>
    <property type="match status" value="1"/>
</dbReference>
<dbReference type="InterPro" id="IPR017853">
    <property type="entry name" value="GH"/>
</dbReference>
<dbReference type="RefSeq" id="WP_171687257.1">
    <property type="nucleotide sequence ID" value="NZ_WHNZ01000083.1"/>
</dbReference>
<protein>
    <submittedName>
        <fullName evidence="3">GTP-binding protein</fullName>
    </submittedName>
</protein>
<accession>A0ABX2A0D0</accession>
<evidence type="ECO:0000256" key="1">
    <source>
        <dbReference type="SAM" id="MobiDB-lite"/>
    </source>
</evidence>
<proteinExistence type="predicted"/>
<sequence length="407" mass="45891">MGGCLVRKWLGILLLGCLVIQVVVVSGCSVKMDAAREEMEAPLQSLNSSTERKQPAPNVEAEPKQATPPTEPPVERQMPAKKVVKGIYVSAWSAVGNKFEQLINLVDQTDLNAMVIDVKNDSGQVTYASAVPLVNEIGANSNVIIRDMKGTLRRLKDKQIYTIARVVVFKDPYLSNKKSNYAMKTHQGNVWKDNKGIAWVDPYKEEVWDYNLQIAKEAAQLGFDEVQFDYVRFPENSKRVDAEVKFDNPSKWTKAQVIETFLKKAKDRIGDQAYLSADVFGLTTSSDNDMGIGQDWSMISKQVHYISPMLYPSHYSNGMYGIKYPDLQPYAVIHKAIVDAKGKNDKIMQASVSAAEIRPWYQDFTATWVKPHKTYGNVDVKEQIKAAKELGVEQFLLWNSNSLYTYR</sequence>
<dbReference type="InterPro" id="IPR025275">
    <property type="entry name" value="DUF4015"/>
</dbReference>
<feature type="domain" description="DUF4015" evidence="2">
    <location>
        <begin position="86"/>
        <end position="404"/>
    </location>
</feature>
<reference evidence="3 4" key="1">
    <citation type="submission" date="2019-10" db="EMBL/GenBank/DDBJ databases">
        <title>Description of Paenibacillus pedi sp. nov.</title>
        <authorList>
            <person name="Carlier A."/>
            <person name="Qi S."/>
        </authorList>
    </citation>
    <scope>NUCLEOTIDE SEQUENCE [LARGE SCALE GENOMIC DNA]</scope>
    <source>
        <strain evidence="3 4">LMG 31457</strain>
    </source>
</reference>
<name>A0ABX2A0D0_9BACL</name>
<keyword evidence="4" id="KW-1185">Reference proteome</keyword>
<dbReference type="Pfam" id="PF13200">
    <property type="entry name" value="DUF4015"/>
    <property type="match status" value="1"/>
</dbReference>
<dbReference type="SUPFAM" id="SSF51445">
    <property type="entry name" value="(Trans)glycosidases"/>
    <property type="match status" value="1"/>
</dbReference>
<organism evidence="3 4">
    <name type="scientific">Paenibacillus planticolens</name>
    <dbReference type="NCBI Taxonomy" id="2654976"/>
    <lineage>
        <taxon>Bacteria</taxon>
        <taxon>Bacillati</taxon>
        <taxon>Bacillota</taxon>
        <taxon>Bacilli</taxon>
        <taxon>Bacillales</taxon>
        <taxon>Paenibacillaceae</taxon>
        <taxon>Paenibacillus</taxon>
    </lineage>
</organism>
<gene>
    <name evidence="3" type="ORF">GC097_31260</name>
</gene>
<evidence type="ECO:0000313" key="3">
    <source>
        <dbReference type="EMBL" id="NOV04458.1"/>
    </source>
</evidence>